<evidence type="ECO:0000313" key="4">
    <source>
        <dbReference type="EMBL" id="PIY95551.1"/>
    </source>
</evidence>
<comment type="caution">
    <text evidence="4">The sequence shown here is derived from an EMBL/GenBank/DDBJ whole genome shotgun (WGS) entry which is preliminary data.</text>
</comment>
<organism evidence="4 5">
    <name type="scientific">Candidatus Kerfeldbacteria bacterium CG_4_10_14_0_8_um_filter_42_10</name>
    <dbReference type="NCBI Taxonomy" id="2014248"/>
    <lineage>
        <taxon>Bacteria</taxon>
        <taxon>Candidatus Kerfeldiibacteriota</taxon>
    </lineage>
</organism>
<evidence type="ECO:0000256" key="1">
    <source>
        <dbReference type="ARBA" id="ARBA00022801"/>
    </source>
</evidence>
<dbReference type="Pfam" id="PF00293">
    <property type="entry name" value="NUDIX"/>
    <property type="match status" value="1"/>
</dbReference>
<dbReference type="InterPro" id="IPR020084">
    <property type="entry name" value="NUDIX_hydrolase_CS"/>
</dbReference>
<protein>
    <recommendedName>
        <fullName evidence="3">Nudix hydrolase domain-containing protein</fullName>
    </recommendedName>
</protein>
<proteinExistence type="inferred from homology"/>
<dbReference type="PANTHER" id="PTHR43736:SF1">
    <property type="entry name" value="DIHYDRONEOPTERIN TRIPHOSPHATE DIPHOSPHATASE"/>
    <property type="match status" value="1"/>
</dbReference>
<dbReference type="InterPro" id="IPR020476">
    <property type="entry name" value="Nudix_hydrolase"/>
</dbReference>
<dbReference type="PRINTS" id="PR00502">
    <property type="entry name" value="NUDIXFAMILY"/>
</dbReference>
<dbReference type="InterPro" id="IPR015797">
    <property type="entry name" value="NUDIX_hydrolase-like_dom_sf"/>
</dbReference>
<dbReference type="PROSITE" id="PS00893">
    <property type="entry name" value="NUDIX_BOX"/>
    <property type="match status" value="1"/>
</dbReference>
<reference evidence="4 5" key="1">
    <citation type="submission" date="2017-09" db="EMBL/GenBank/DDBJ databases">
        <title>Depth-based differentiation of microbial function through sediment-hosted aquifers and enrichment of novel symbionts in the deep terrestrial subsurface.</title>
        <authorList>
            <person name="Probst A.J."/>
            <person name="Ladd B."/>
            <person name="Jarett J.K."/>
            <person name="Geller-Mcgrath D.E."/>
            <person name="Sieber C.M."/>
            <person name="Emerson J.B."/>
            <person name="Anantharaman K."/>
            <person name="Thomas B.C."/>
            <person name="Malmstrom R."/>
            <person name="Stieglmeier M."/>
            <person name="Klingl A."/>
            <person name="Woyke T."/>
            <person name="Ryan C.M."/>
            <person name="Banfield J.F."/>
        </authorList>
    </citation>
    <scope>NUCLEOTIDE SEQUENCE [LARGE SCALE GENOMIC DNA]</scope>
    <source>
        <strain evidence="4">CG_4_10_14_0_8_um_filter_42_10</strain>
    </source>
</reference>
<dbReference type="Proteomes" id="UP000230779">
    <property type="component" value="Unassembled WGS sequence"/>
</dbReference>
<keyword evidence="1 2" id="KW-0378">Hydrolase</keyword>
<dbReference type="AlphaFoldDB" id="A0A2M7RG76"/>
<gene>
    <name evidence="4" type="ORF">COY66_06365</name>
</gene>
<dbReference type="GO" id="GO:0016787">
    <property type="term" value="F:hydrolase activity"/>
    <property type="evidence" value="ECO:0007669"/>
    <property type="project" value="UniProtKB-KW"/>
</dbReference>
<dbReference type="EMBL" id="PFMD01000077">
    <property type="protein sequence ID" value="PIY95551.1"/>
    <property type="molecule type" value="Genomic_DNA"/>
</dbReference>
<accession>A0A2M7RG76</accession>
<dbReference type="PANTHER" id="PTHR43736">
    <property type="entry name" value="ADP-RIBOSE PYROPHOSPHATASE"/>
    <property type="match status" value="1"/>
</dbReference>
<evidence type="ECO:0000313" key="5">
    <source>
        <dbReference type="Proteomes" id="UP000230779"/>
    </source>
</evidence>
<sequence length="147" mass="16901">MAYHKNKQYPIPVVGAYIFNKQGKLLLIKSKKYKDKYGGPGGHIEIGETIEQALKRESLEETGLLVSKPKLFDIKELIDSKEYKASGHFISFRMYCRALSNKVKLDQREAYGYVWAYPEKALKMKVIAPTKQSIKKLIKLKNDGKLF</sequence>
<dbReference type="InterPro" id="IPR000086">
    <property type="entry name" value="NUDIX_hydrolase_dom"/>
</dbReference>
<dbReference type="Gene3D" id="3.90.79.10">
    <property type="entry name" value="Nucleoside Triphosphate Pyrophosphohydrolase"/>
    <property type="match status" value="1"/>
</dbReference>
<comment type="similarity">
    <text evidence="2">Belongs to the Nudix hydrolase family.</text>
</comment>
<evidence type="ECO:0000259" key="3">
    <source>
        <dbReference type="PROSITE" id="PS51462"/>
    </source>
</evidence>
<feature type="domain" description="Nudix hydrolase" evidence="3">
    <location>
        <begin position="9"/>
        <end position="140"/>
    </location>
</feature>
<name>A0A2M7RG76_9BACT</name>
<dbReference type="SUPFAM" id="SSF55811">
    <property type="entry name" value="Nudix"/>
    <property type="match status" value="1"/>
</dbReference>
<evidence type="ECO:0000256" key="2">
    <source>
        <dbReference type="RuleBase" id="RU003476"/>
    </source>
</evidence>
<dbReference type="PROSITE" id="PS51462">
    <property type="entry name" value="NUDIX"/>
    <property type="match status" value="1"/>
</dbReference>